<proteinExistence type="predicted"/>
<dbReference type="GO" id="GO:0000978">
    <property type="term" value="F:RNA polymerase II cis-regulatory region sequence-specific DNA binding"/>
    <property type="evidence" value="ECO:0007669"/>
    <property type="project" value="TreeGrafter"/>
</dbReference>
<dbReference type="PANTHER" id="PTHR45975:SF2">
    <property type="entry name" value="NUCLEOSOME-REMODELING FACTOR SUBUNIT BPTF"/>
    <property type="match status" value="1"/>
</dbReference>
<evidence type="ECO:0000313" key="8">
    <source>
        <dbReference type="Proteomes" id="UP000050761"/>
    </source>
</evidence>
<keyword evidence="2" id="KW-0479">Metal-binding</keyword>
<evidence type="ECO:0000256" key="5">
    <source>
        <dbReference type="ARBA" id="ARBA00023242"/>
    </source>
</evidence>
<keyword evidence="5" id="KW-0539">Nucleus</keyword>
<dbReference type="WBParaSite" id="HPBE_0001043901-mRNA-1">
    <property type="protein sequence ID" value="HPBE_0001043901-mRNA-1"/>
    <property type="gene ID" value="HPBE_0001043901"/>
</dbReference>
<dbReference type="PROSITE" id="PS01359">
    <property type="entry name" value="ZF_PHD_1"/>
    <property type="match status" value="1"/>
</dbReference>
<dbReference type="InterPro" id="IPR011011">
    <property type="entry name" value="Znf_FYVE_PHD"/>
</dbReference>
<evidence type="ECO:0000256" key="2">
    <source>
        <dbReference type="ARBA" id="ARBA00022723"/>
    </source>
</evidence>
<dbReference type="GO" id="GO:0016589">
    <property type="term" value="C:NURF complex"/>
    <property type="evidence" value="ECO:0007669"/>
    <property type="project" value="InterPro"/>
</dbReference>
<evidence type="ECO:0000256" key="3">
    <source>
        <dbReference type="ARBA" id="ARBA00022771"/>
    </source>
</evidence>
<dbReference type="InterPro" id="IPR001965">
    <property type="entry name" value="Znf_PHD"/>
</dbReference>
<dbReference type="SUPFAM" id="SSF57903">
    <property type="entry name" value="FYVE/PHD zinc finger"/>
    <property type="match status" value="1"/>
</dbReference>
<evidence type="ECO:0000256" key="1">
    <source>
        <dbReference type="ARBA" id="ARBA00004123"/>
    </source>
</evidence>
<dbReference type="GO" id="GO:0006357">
    <property type="term" value="P:regulation of transcription by RNA polymerase II"/>
    <property type="evidence" value="ECO:0007669"/>
    <property type="project" value="InterPro"/>
</dbReference>
<dbReference type="Gene3D" id="3.30.40.10">
    <property type="entry name" value="Zinc/RING finger domain, C3HC4 (zinc finger)"/>
    <property type="match status" value="1"/>
</dbReference>
<sequence>LPWVDLQPSEIPPLVLPESSRDIPVPTEYLLDTVEVITGARYDCRCVLKMMMKSSRTFQVHFSGNETNNAYNIVTACLEPMTYAEVLRQYLSCDPNVPPEVMEAVNAPNYPFVDFSTRLVLITFLSYRFLYSNEYKKVVVATGASWIQHEETCRSCTKSGDMVLCDTCEAAFHLACANLEKKPDEWVCELCEKHKVRYCLPFDEFPSKQPLRMEPVGRDRHGRFYWFVARRIFVHNMDDSDLRYYSTAPQFYQLVNAMDPTFYEYHLCDVFYERLREILEQAALPRIHFTIYCYECRHLSVGLIFLRNVSESDLLQLRNRGMEAITRPDPSSLFRMGCPSNDASFRSKNSLMRIVFSPSALRSSLLYFSKYSNQFVEHKYGEHPLTKKKMIDKKKYLCSKFSLMDEGEWWSIAKGHNLYGSEKLQTLYVAWTIGKLLRKIPVELMQRKWPEALPTFRKDLDHPSATWKTLRDLLLRLECGMRRTLFLPQWWNSLGHTRLTRTTVEDRERWVKESARKKKEERVRTMTTVHPVPHNFLSFKEKYRVYGRGELGGWLWISRTLVRDIRESPSFPLMHQSGTVEVIPFTYLHNALTALSAISYLCRPYLAQSSGTSGVVKACDPSRTVVHRKGVLGEDLPWPLPDVNSFVSRGSKRTSIFVLPQVTLRKLAKTGGRKAVYLPSFSTTAKGNLQYWNYPTLRPCFDLCWRWLTVNCSSLQAVALQLRILWASVRWQDLNPEDDDPDRRVVNHFPDRDERRWISLHKEYAPPCIYERYFPFELVVIFLLVHLPQ</sequence>
<dbReference type="AlphaFoldDB" id="A0A8L8K8C7"/>
<dbReference type="Pfam" id="PF15613">
    <property type="entry name" value="WSD"/>
    <property type="match status" value="1"/>
</dbReference>
<dbReference type="InterPro" id="IPR019787">
    <property type="entry name" value="Znf_PHD-finger"/>
</dbReference>
<keyword evidence="4" id="KW-0862">Zinc</keyword>
<dbReference type="InterPro" id="IPR028941">
    <property type="entry name" value="WHIM2_dom"/>
</dbReference>
<evidence type="ECO:0000313" key="9">
    <source>
        <dbReference type="WBParaSite" id="HPBE_0001043901-mRNA-1"/>
    </source>
</evidence>
<reference evidence="9" key="1">
    <citation type="submission" date="2019-09" db="UniProtKB">
        <authorList>
            <consortium name="WormBaseParasite"/>
        </authorList>
    </citation>
    <scope>IDENTIFICATION</scope>
</reference>
<evidence type="ECO:0000256" key="6">
    <source>
        <dbReference type="PROSITE-ProRule" id="PRU00146"/>
    </source>
</evidence>
<dbReference type="PROSITE" id="PS50016">
    <property type="entry name" value="ZF_PHD_2"/>
    <property type="match status" value="1"/>
</dbReference>
<dbReference type="SMART" id="SM00249">
    <property type="entry name" value="PHD"/>
    <property type="match status" value="1"/>
</dbReference>
<keyword evidence="3 6" id="KW-0863">Zinc-finger</keyword>
<organism evidence="8 9">
    <name type="scientific">Heligmosomoides polygyrus</name>
    <name type="common">Parasitic roundworm</name>
    <dbReference type="NCBI Taxonomy" id="6339"/>
    <lineage>
        <taxon>Eukaryota</taxon>
        <taxon>Metazoa</taxon>
        <taxon>Ecdysozoa</taxon>
        <taxon>Nematoda</taxon>
        <taxon>Chromadorea</taxon>
        <taxon>Rhabditida</taxon>
        <taxon>Rhabditina</taxon>
        <taxon>Rhabditomorpha</taxon>
        <taxon>Strongyloidea</taxon>
        <taxon>Heligmosomidae</taxon>
        <taxon>Heligmosomoides</taxon>
    </lineage>
</organism>
<dbReference type="GO" id="GO:0008270">
    <property type="term" value="F:zinc ion binding"/>
    <property type="evidence" value="ECO:0007669"/>
    <property type="project" value="UniProtKB-KW"/>
</dbReference>
<keyword evidence="8" id="KW-1185">Reference proteome</keyword>
<protein>
    <submittedName>
        <fullName evidence="9">PHD-type domain-containing protein</fullName>
    </submittedName>
</protein>
<dbReference type="InterPro" id="IPR019786">
    <property type="entry name" value="Zinc_finger_PHD-type_CS"/>
</dbReference>
<evidence type="ECO:0000259" key="7">
    <source>
        <dbReference type="PROSITE" id="PS50016"/>
    </source>
</evidence>
<dbReference type="Proteomes" id="UP000050761">
    <property type="component" value="Unassembled WGS sequence"/>
</dbReference>
<evidence type="ECO:0000256" key="4">
    <source>
        <dbReference type="ARBA" id="ARBA00022833"/>
    </source>
</evidence>
<name>A0A8L8K8C7_HELPZ</name>
<dbReference type="Pfam" id="PF00628">
    <property type="entry name" value="PHD"/>
    <property type="match status" value="1"/>
</dbReference>
<dbReference type="InterPro" id="IPR038028">
    <property type="entry name" value="BPTF"/>
</dbReference>
<dbReference type="PANTHER" id="PTHR45975">
    <property type="entry name" value="NUCLEOSOME-REMODELING FACTOR SUBUNIT BPTF"/>
    <property type="match status" value="1"/>
</dbReference>
<accession>A0A8L8K8C7</accession>
<feature type="domain" description="PHD-type" evidence="7">
    <location>
        <begin position="150"/>
        <end position="194"/>
    </location>
</feature>
<dbReference type="InterPro" id="IPR013083">
    <property type="entry name" value="Znf_RING/FYVE/PHD"/>
</dbReference>
<comment type="subcellular location">
    <subcellularLocation>
        <location evidence="1">Nucleus</location>
    </subcellularLocation>
</comment>